<dbReference type="InParanoid" id="A0A0C2WSZ4"/>
<evidence type="ECO:0000259" key="1">
    <source>
        <dbReference type="Pfam" id="PF07731"/>
    </source>
</evidence>
<evidence type="ECO:0000313" key="2">
    <source>
        <dbReference type="EMBL" id="KIL59866.1"/>
    </source>
</evidence>
<dbReference type="GO" id="GO:0016491">
    <property type="term" value="F:oxidoreductase activity"/>
    <property type="evidence" value="ECO:0007669"/>
    <property type="project" value="InterPro"/>
</dbReference>
<name>A0A0C2WSZ4_AMAMK</name>
<dbReference type="InterPro" id="IPR008972">
    <property type="entry name" value="Cupredoxin"/>
</dbReference>
<dbReference type="Pfam" id="PF07731">
    <property type="entry name" value="Cu-oxidase_2"/>
    <property type="match status" value="1"/>
</dbReference>
<protein>
    <recommendedName>
        <fullName evidence="1">Plastocyanin-like domain-containing protein</fullName>
    </recommendedName>
</protein>
<reference evidence="2 3" key="1">
    <citation type="submission" date="2014-04" db="EMBL/GenBank/DDBJ databases">
        <title>Evolutionary Origins and Diversification of the Mycorrhizal Mutualists.</title>
        <authorList>
            <consortium name="DOE Joint Genome Institute"/>
            <consortium name="Mycorrhizal Genomics Consortium"/>
            <person name="Kohler A."/>
            <person name="Kuo A."/>
            <person name="Nagy L.G."/>
            <person name="Floudas D."/>
            <person name="Copeland A."/>
            <person name="Barry K.W."/>
            <person name="Cichocki N."/>
            <person name="Veneault-Fourrey C."/>
            <person name="LaButti K."/>
            <person name="Lindquist E.A."/>
            <person name="Lipzen A."/>
            <person name="Lundell T."/>
            <person name="Morin E."/>
            <person name="Murat C."/>
            <person name="Riley R."/>
            <person name="Ohm R."/>
            <person name="Sun H."/>
            <person name="Tunlid A."/>
            <person name="Henrissat B."/>
            <person name="Grigoriev I.V."/>
            <person name="Hibbett D.S."/>
            <person name="Martin F."/>
        </authorList>
    </citation>
    <scope>NUCLEOTIDE SEQUENCE [LARGE SCALE GENOMIC DNA]</scope>
    <source>
        <strain evidence="2 3">Koide BX008</strain>
    </source>
</reference>
<feature type="non-terminal residue" evidence="2">
    <location>
        <position position="56"/>
    </location>
</feature>
<dbReference type="Proteomes" id="UP000054549">
    <property type="component" value="Unassembled WGS sequence"/>
</dbReference>
<keyword evidence="3" id="KW-1185">Reference proteome</keyword>
<evidence type="ECO:0000313" key="3">
    <source>
        <dbReference type="Proteomes" id="UP000054549"/>
    </source>
</evidence>
<dbReference type="Gene3D" id="2.60.40.420">
    <property type="entry name" value="Cupredoxins - blue copper proteins"/>
    <property type="match status" value="1"/>
</dbReference>
<dbReference type="InterPro" id="IPR011706">
    <property type="entry name" value="Cu-oxidase_C"/>
</dbReference>
<dbReference type="AlphaFoldDB" id="A0A0C2WSZ4"/>
<dbReference type="EMBL" id="KN818308">
    <property type="protein sequence ID" value="KIL59866.1"/>
    <property type="molecule type" value="Genomic_DNA"/>
</dbReference>
<dbReference type="STRING" id="946122.A0A0C2WSZ4"/>
<dbReference type="SUPFAM" id="SSF49503">
    <property type="entry name" value="Cupredoxins"/>
    <property type="match status" value="1"/>
</dbReference>
<dbReference type="GO" id="GO:0005507">
    <property type="term" value="F:copper ion binding"/>
    <property type="evidence" value="ECO:0007669"/>
    <property type="project" value="InterPro"/>
</dbReference>
<accession>A0A0C2WSZ4</accession>
<feature type="non-terminal residue" evidence="2">
    <location>
        <position position="1"/>
    </location>
</feature>
<dbReference type="HOGENOM" id="CLU_3019742_0_0_1"/>
<dbReference type="OrthoDB" id="2121828at2759"/>
<organism evidence="2 3">
    <name type="scientific">Amanita muscaria (strain Koide BX008)</name>
    <dbReference type="NCBI Taxonomy" id="946122"/>
    <lineage>
        <taxon>Eukaryota</taxon>
        <taxon>Fungi</taxon>
        <taxon>Dikarya</taxon>
        <taxon>Basidiomycota</taxon>
        <taxon>Agaricomycotina</taxon>
        <taxon>Agaricomycetes</taxon>
        <taxon>Agaricomycetidae</taxon>
        <taxon>Agaricales</taxon>
        <taxon>Pluteineae</taxon>
        <taxon>Amanitaceae</taxon>
        <taxon>Amanita</taxon>
    </lineage>
</organism>
<feature type="domain" description="Plastocyanin-like" evidence="1">
    <location>
        <begin position="1"/>
        <end position="56"/>
    </location>
</feature>
<sequence>HPIHLHGQTFDVVRSAGSSIYDYQHPVRRDVVSIGELNDNVTIRFSTYNPGPWFLH</sequence>
<gene>
    <name evidence="2" type="ORF">M378DRAFT_63230</name>
</gene>
<proteinExistence type="predicted"/>